<reference evidence="1 2" key="1">
    <citation type="submission" date="2022-01" db="EMBL/GenBank/DDBJ databases">
        <title>VMRC isolate genome collection.</title>
        <authorList>
            <person name="France M."/>
            <person name="Rutt L."/>
            <person name="Humphrys M."/>
            <person name="Ravel J."/>
        </authorList>
    </citation>
    <scope>NUCLEOTIDE SEQUENCE [LARGE SCALE GENOMIC DNA]</scope>
    <source>
        <strain evidence="1 2">C0030B4</strain>
    </source>
</reference>
<accession>A0ABT4K807</accession>
<dbReference type="Gene3D" id="3.40.50.720">
    <property type="entry name" value="NAD(P)-binding Rossmann-like Domain"/>
    <property type="match status" value="1"/>
</dbReference>
<dbReference type="Pfam" id="PF13561">
    <property type="entry name" value="adh_short_C2"/>
    <property type="match status" value="1"/>
</dbReference>
<sequence>MPYKETAPEEFKKWEDSNPIGRLGKPAEIGHAVKFFFEDGSEFVNGVILPVDSGCVAGNF</sequence>
<evidence type="ECO:0000313" key="1">
    <source>
        <dbReference type="EMBL" id="MCZ3781696.1"/>
    </source>
</evidence>
<dbReference type="InterPro" id="IPR002347">
    <property type="entry name" value="SDR_fam"/>
</dbReference>
<name>A0ABT4K807_9LACO</name>
<proteinExistence type="predicted"/>
<organism evidence="1 2">
    <name type="scientific">Limosilactobacillus vaginalis</name>
    <dbReference type="NCBI Taxonomy" id="1633"/>
    <lineage>
        <taxon>Bacteria</taxon>
        <taxon>Bacillati</taxon>
        <taxon>Bacillota</taxon>
        <taxon>Bacilli</taxon>
        <taxon>Lactobacillales</taxon>
        <taxon>Lactobacillaceae</taxon>
        <taxon>Limosilactobacillus</taxon>
    </lineage>
</organism>
<dbReference type="Proteomes" id="UP001527392">
    <property type="component" value="Unassembled WGS sequence"/>
</dbReference>
<comment type="caution">
    <text evidence="1">The sequence shown here is derived from an EMBL/GenBank/DDBJ whole genome shotgun (WGS) entry which is preliminary data.</text>
</comment>
<dbReference type="EMBL" id="JAKHMS010000013">
    <property type="protein sequence ID" value="MCZ3781696.1"/>
    <property type="molecule type" value="Genomic_DNA"/>
</dbReference>
<gene>
    <name evidence="1" type="ORF">L2504_06030</name>
</gene>
<keyword evidence="2" id="KW-1185">Reference proteome</keyword>
<dbReference type="SUPFAM" id="SSF51735">
    <property type="entry name" value="NAD(P)-binding Rossmann-fold domains"/>
    <property type="match status" value="1"/>
</dbReference>
<evidence type="ECO:0000313" key="2">
    <source>
        <dbReference type="Proteomes" id="UP001527392"/>
    </source>
</evidence>
<dbReference type="InterPro" id="IPR036291">
    <property type="entry name" value="NAD(P)-bd_dom_sf"/>
</dbReference>
<dbReference type="RefSeq" id="WP_269257342.1">
    <property type="nucleotide sequence ID" value="NZ_JAKHMK010000012.1"/>
</dbReference>
<protein>
    <submittedName>
        <fullName evidence="1">SDR family oxidoreductase</fullName>
    </submittedName>
</protein>